<reference evidence="1" key="1">
    <citation type="journal article" date="2024" name="BMC Genomics">
        <title>Functional annotation of a divergent genome using sequence and structure-based similarity.</title>
        <authorList>
            <person name="Svedberg D."/>
            <person name="Winiger R.R."/>
            <person name="Berg A."/>
            <person name="Sharma H."/>
            <person name="Tellgren-Roth C."/>
            <person name="Debrunner-Vossbrinck B.A."/>
            <person name="Vossbrinck C.R."/>
            <person name="Barandun J."/>
        </authorList>
    </citation>
    <scope>NUCLEOTIDE SEQUENCE</scope>
    <source>
        <strain evidence="1">Illinois isolate</strain>
    </source>
</reference>
<proteinExistence type="predicted"/>
<name>A0AAX4JF44_9MICR</name>
<accession>A0AAX4JF44</accession>
<dbReference type="RefSeq" id="XP_065330593.1">
    <property type="nucleotide sequence ID" value="XM_065474521.1"/>
</dbReference>
<dbReference type="AlphaFoldDB" id="A0AAX4JF44"/>
<gene>
    <name evidence="1" type="ORF">VNE69_09003</name>
</gene>
<evidence type="ECO:0000313" key="2">
    <source>
        <dbReference type="Proteomes" id="UP001334084"/>
    </source>
</evidence>
<dbReference type="KEGG" id="vnx:VNE69_09003"/>
<keyword evidence="2" id="KW-1185">Reference proteome</keyword>
<evidence type="ECO:0000313" key="1">
    <source>
        <dbReference type="EMBL" id="WUR04448.1"/>
    </source>
</evidence>
<dbReference type="EMBL" id="CP142734">
    <property type="protein sequence ID" value="WUR04448.1"/>
    <property type="molecule type" value="Genomic_DNA"/>
</dbReference>
<dbReference type="GeneID" id="90542282"/>
<organism evidence="1 2">
    <name type="scientific">Vairimorpha necatrix</name>
    <dbReference type="NCBI Taxonomy" id="6039"/>
    <lineage>
        <taxon>Eukaryota</taxon>
        <taxon>Fungi</taxon>
        <taxon>Fungi incertae sedis</taxon>
        <taxon>Microsporidia</taxon>
        <taxon>Nosematidae</taxon>
        <taxon>Vairimorpha</taxon>
    </lineage>
</organism>
<dbReference type="Proteomes" id="UP001334084">
    <property type="component" value="Chromosome 9"/>
</dbReference>
<sequence length="743" mass="88887">MDVVKFVLTILFIKSCQYVFNQINSVLIKKVESGDYTTIDYDKRYLRVLLHFDIRQNNINVEIIVEIKGFQKRQETKNVKINCTNKSILTVVKEFKHIILLEHRNYLADYNVLIYNPLFFQVRPIFKSLIEHIKNENIKQKKLRLKDELFYEYIMGNDVLWYKVFTNLKFKTSIVQGRLCFPQSPISYIKRSNSRYICICINIDKVHYFFELNIKELGSEIFIPHKIITREHINEIDHQICINLKELYKFIYVDKIVKRNISYFSVCTLDKIEFNYNIFKIKMGKDEIRFTQNYKEYIYSLQHEAIFTKSTSLEFQEFFRKTYYIKTLGECHNEVELLFRLLETDGRAEFFLQMIFNRRGSAIYLILLHILLFDELIKEIELSKILRNEELDETSKNLLIEKIITNLCNCNFLASTFLIKICLLLEVERFINENDVGDKPILLILSNIAALIKKKAGVIPCDNQYNVTKNIDLIEIFHVAVKFHLKDIQTYMNNLWKYIFSITSLYTGYEQNLCILEYVHFNVKKDRVLDFFCLNNISVENNNEIIRKKLSENTRNQRFNEAIYRYRKELKNIVYSFYEKRLSTALCKIKHDALNKKINYLYDKNKTKMFEKRLRRNGINVIEKILSNKCLTEDLSNALAGFNAELLFECKKDEIEIFSRDLNKLINLNIRNTIKNDFLISLESLLDNEISNKKIFKEFAEKKFQKIRMLLCENELSEILNDYNIGLKFHRNLIRILENYDKK</sequence>
<protein>
    <submittedName>
        <fullName evidence="1">Uncharacterized protein</fullName>
    </submittedName>
</protein>